<feature type="signal peptide" evidence="1">
    <location>
        <begin position="1"/>
        <end position="18"/>
    </location>
</feature>
<reference evidence="3 4" key="1">
    <citation type="submission" date="2023-01" db="EMBL/GenBank/DDBJ databases">
        <authorList>
            <person name="Lee S.H."/>
            <person name="Jung H.S."/>
            <person name="Yun J.U."/>
        </authorList>
    </citation>
    <scope>NUCLEOTIDE SEQUENCE [LARGE SCALE GENOMIC DNA]</scope>
    <source>
        <strain evidence="3 4">CBA3646</strain>
    </source>
</reference>
<evidence type="ECO:0000313" key="3">
    <source>
        <dbReference type="EMBL" id="WBW50456.1"/>
    </source>
</evidence>
<dbReference type="RefSeq" id="WP_271191988.1">
    <property type="nucleotide sequence ID" value="NZ_CP115667.1"/>
</dbReference>
<dbReference type="Pfam" id="PF07833">
    <property type="entry name" value="Cu_amine_oxidN1"/>
    <property type="match status" value="1"/>
</dbReference>
<proteinExistence type="predicted"/>
<sequence length="145" mass="15694">MKSWLLLLALFVTTPVFAQSAEPVAVLSIDVPGDKAFIDAQTSLSMVPVRYICESLGAKVLYLEGTADRLPGFTITTAEVDLRMFETSSRAYVNHAGSLESVQMGAPVVNIEGTNYVPLRYLAETLGYDVAWQPTDHGGTVTLSH</sequence>
<dbReference type="InterPro" id="IPR036582">
    <property type="entry name" value="Mao_N_sf"/>
</dbReference>
<evidence type="ECO:0000256" key="1">
    <source>
        <dbReference type="SAM" id="SignalP"/>
    </source>
</evidence>
<keyword evidence="4" id="KW-1185">Reference proteome</keyword>
<name>A0ABY7QVL4_9FIRM</name>
<organism evidence="3 4">
    <name type="scientific">Peptoniphilus equinus</name>
    <dbReference type="NCBI Taxonomy" id="3016343"/>
    <lineage>
        <taxon>Bacteria</taxon>
        <taxon>Bacillati</taxon>
        <taxon>Bacillota</taxon>
        <taxon>Tissierellia</taxon>
        <taxon>Tissierellales</taxon>
        <taxon>Peptoniphilaceae</taxon>
        <taxon>Peptoniphilus</taxon>
    </lineage>
</organism>
<feature type="chain" id="PRO_5045740581" evidence="1">
    <location>
        <begin position="19"/>
        <end position="145"/>
    </location>
</feature>
<dbReference type="Gene3D" id="3.30.457.10">
    <property type="entry name" value="Copper amine oxidase-like, N-terminal domain"/>
    <property type="match status" value="1"/>
</dbReference>
<gene>
    <name evidence="3" type="ORF">O6R05_02625</name>
</gene>
<dbReference type="Proteomes" id="UP001210339">
    <property type="component" value="Chromosome"/>
</dbReference>
<accession>A0ABY7QVL4</accession>
<dbReference type="InterPro" id="IPR012854">
    <property type="entry name" value="Cu_amine_oxidase-like_N"/>
</dbReference>
<protein>
    <submittedName>
        <fullName evidence="3">Copper amine oxidase N-terminal domain-containing protein</fullName>
    </submittedName>
</protein>
<dbReference type="EMBL" id="CP115667">
    <property type="protein sequence ID" value="WBW50456.1"/>
    <property type="molecule type" value="Genomic_DNA"/>
</dbReference>
<keyword evidence="1" id="KW-0732">Signal</keyword>
<feature type="domain" description="Copper amine oxidase-like N-terminal" evidence="2">
    <location>
        <begin position="42"/>
        <end position="134"/>
    </location>
</feature>
<dbReference type="SUPFAM" id="SSF55383">
    <property type="entry name" value="Copper amine oxidase, domain N"/>
    <property type="match status" value="1"/>
</dbReference>
<evidence type="ECO:0000259" key="2">
    <source>
        <dbReference type="Pfam" id="PF07833"/>
    </source>
</evidence>
<evidence type="ECO:0000313" key="4">
    <source>
        <dbReference type="Proteomes" id="UP001210339"/>
    </source>
</evidence>